<feature type="non-terminal residue" evidence="1">
    <location>
        <position position="43"/>
    </location>
</feature>
<accession>A0ABD5P029</accession>
<protein>
    <submittedName>
        <fullName evidence="1">IS5/IS1182 family transposase</fullName>
    </submittedName>
</protein>
<evidence type="ECO:0000313" key="1">
    <source>
        <dbReference type="EMBL" id="MFC4247616.1"/>
    </source>
</evidence>
<proteinExistence type="predicted"/>
<organism evidence="1 2">
    <name type="scientific">Natribaculum luteum</name>
    <dbReference type="NCBI Taxonomy" id="1586232"/>
    <lineage>
        <taxon>Archaea</taxon>
        <taxon>Methanobacteriati</taxon>
        <taxon>Methanobacteriota</taxon>
        <taxon>Stenosarchaea group</taxon>
        <taxon>Halobacteria</taxon>
        <taxon>Halobacteriales</taxon>
        <taxon>Natrialbaceae</taxon>
        <taxon>Natribaculum</taxon>
    </lineage>
</organism>
<reference evidence="1 2" key="1">
    <citation type="journal article" date="2014" name="Int. J. Syst. Evol. Microbiol.">
        <title>Complete genome sequence of Corynebacterium casei LMG S-19264T (=DSM 44701T), isolated from a smear-ripened cheese.</title>
        <authorList>
            <consortium name="US DOE Joint Genome Institute (JGI-PGF)"/>
            <person name="Walter F."/>
            <person name="Albersmeier A."/>
            <person name="Kalinowski J."/>
            <person name="Ruckert C."/>
        </authorList>
    </citation>
    <scope>NUCLEOTIDE SEQUENCE [LARGE SCALE GENOMIC DNA]</scope>
    <source>
        <strain evidence="1 2">IBRC-M 10912</strain>
    </source>
</reference>
<sequence length="43" mass="4698">MGRLRNLEQTFHEFATTHVEEPDVPAAPDGADGYAKSTKIALL</sequence>
<dbReference type="EMBL" id="JBHSDJ010000080">
    <property type="protein sequence ID" value="MFC4247616.1"/>
    <property type="molecule type" value="Genomic_DNA"/>
</dbReference>
<dbReference type="Proteomes" id="UP001595821">
    <property type="component" value="Unassembled WGS sequence"/>
</dbReference>
<evidence type="ECO:0000313" key="2">
    <source>
        <dbReference type="Proteomes" id="UP001595821"/>
    </source>
</evidence>
<comment type="caution">
    <text evidence="1">The sequence shown here is derived from an EMBL/GenBank/DDBJ whole genome shotgun (WGS) entry which is preliminary data.</text>
</comment>
<name>A0ABD5P029_9EURY</name>
<dbReference type="AlphaFoldDB" id="A0ABD5P029"/>
<gene>
    <name evidence="1" type="ORF">ACFOZ7_11595</name>
</gene>